<keyword evidence="21" id="KW-1185">Reference proteome</keyword>
<dbReference type="FunFam" id="3.40.50.620:FF:000045">
    <property type="entry name" value="Glutamate--tRNA ligase, mitochondrial"/>
    <property type="match status" value="1"/>
</dbReference>
<dbReference type="GO" id="GO:0005739">
    <property type="term" value="C:mitochondrion"/>
    <property type="evidence" value="ECO:0007669"/>
    <property type="project" value="UniProtKB-SubCell"/>
</dbReference>
<dbReference type="InterPro" id="IPR045462">
    <property type="entry name" value="aa-tRNA-synth_I_cd-bd"/>
</dbReference>
<sequence length="540" mass="60885">MPLRALPARVTALQHVCTGRGHPLQTGDMRPLLRAAVLPRLLQLAKGKRCCSGGLGKEVRVRFAPSPTGFLHLGGLRTALYNYLFAKKHGGTFILRLEDTDRSRLVPGAAQVIEDMLEWAGIPPDESPRKGGPYGPYEQSKRLDLYHVAAQTMLESGAAYRCFCTPQRLELLRKEALRSKQTPRYDNRCRHLTPSQAQEKLSKGLPYVIRFHLLEDAQPFRDEVYGSTQHDVASVEGDPVIIKGDGFPTYHLANVVDDHRMRVSHVLRGAEWLVSTSKHLLLYQALGWQPPSYAHLPLLLNKDGTKLSKRQGDIFIQHYAESGYLPDALLDLLTNCGSGFPENQMGRTLEELIQQYELRKTSTHSALLDLDKLPEFNRLHLARWIDGAETRERLVVQLQSMLGDKYPDLVVDKEHIEKILMMRKGHLSRLTDLLSTDYSYLWIRPSVSKESLQSVSPEATEIGELVVRLLQDHYSDATLERINVELKCRLQHLKSTKYSAAMKLLRMSLSGLENGPSVAEIMVSLGPKESISRLQNVLVN</sequence>
<dbReference type="CDD" id="cd00808">
    <property type="entry name" value="GluRS_core"/>
    <property type="match status" value="1"/>
</dbReference>
<dbReference type="InterPro" id="IPR033910">
    <property type="entry name" value="GluRS_core"/>
</dbReference>
<evidence type="ECO:0000256" key="10">
    <source>
        <dbReference type="ARBA" id="ARBA00044054"/>
    </source>
</evidence>
<evidence type="ECO:0000256" key="7">
    <source>
        <dbReference type="ARBA" id="ARBA00022917"/>
    </source>
</evidence>
<dbReference type="Pfam" id="PF00749">
    <property type="entry name" value="tRNA-synt_1c"/>
    <property type="match status" value="1"/>
</dbReference>
<dbReference type="PRINTS" id="PR00987">
    <property type="entry name" value="TRNASYNTHGLU"/>
</dbReference>
<evidence type="ECO:0000313" key="21">
    <source>
        <dbReference type="Proteomes" id="UP000694569"/>
    </source>
</evidence>
<proteinExistence type="inferred from homology"/>
<comment type="catalytic activity">
    <reaction evidence="14">
        <text>tRNA(Glu) + L-glutamate + ATP = L-glutamyl-tRNA(Glu) + AMP + diphosphate</text>
        <dbReference type="Rhea" id="RHEA:23540"/>
        <dbReference type="Rhea" id="RHEA-COMP:9663"/>
        <dbReference type="Rhea" id="RHEA-COMP:9680"/>
        <dbReference type="ChEBI" id="CHEBI:29985"/>
        <dbReference type="ChEBI" id="CHEBI:30616"/>
        <dbReference type="ChEBI" id="CHEBI:33019"/>
        <dbReference type="ChEBI" id="CHEBI:78442"/>
        <dbReference type="ChEBI" id="CHEBI:78520"/>
        <dbReference type="ChEBI" id="CHEBI:456215"/>
        <dbReference type="EC" id="6.1.1.17"/>
    </reaction>
    <physiologicalReaction direction="left-to-right" evidence="14">
        <dbReference type="Rhea" id="RHEA:23541"/>
    </physiologicalReaction>
</comment>
<keyword evidence="5 17" id="KW-0547">Nucleotide-binding</keyword>
<gene>
    <name evidence="20" type="primary">EARS2</name>
</gene>
<dbReference type="EC" id="6.1.1.17" evidence="3"/>
<evidence type="ECO:0000256" key="12">
    <source>
        <dbReference type="ARBA" id="ARBA00044251"/>
    </source>
</evidence>
<evidence type="ECO:0000256" key="4">
    <source>
        <dbReference type="ARBA" id="ARBA00022598"/>
    </source>
</evidence>
<dbReference type="InterPro" id="IPR004527">
    <property type="entry name" value="Glu-tRNA-ligase_bac/mito"/>
</dbReference>
<dbReference type="InterPro" id="IPR049940">
    <property type="entry name" value="GluQ/Sye"/>
</dbReference>
<dbReference type="OrthoDB" id="428822at2759"/>
<evidence type="ECO:0000313" key="20">
    <source>
        <dbReference type="Ensembl" id="ENSLLEP00000048052.1"/>
    </source>
</evidence>
<evidence type="ECO:0000256" key="9">
    <source>
        <dbReference type="ARBA" id="ARBA00030865"/>
    </source>
</evidence>
<dbReference type="PANTHER" id="PTHR43311:SF2">
    <property type="entry name" value="GLUTAMATE--TRNA LIGASE, MITOCHONDRIAL-RELATED"/>
    <property type="match status" value="1"/>
</dbReference>
<feature type="domain" description="Aminoacyl-tRNA synthetase class I anticodon-binding" evidence="19">
    <location>
        <begin position="411"/>
        <end position="537"/>
    </location>
</feature>
<dbReference type="InterPro" id="IPR008925">
    <property type="entry name" value="aa_tRNA-synth_I_cd-bd_sf"/>
</dbReference>
<organism evidence="20 21">
    <name type="scientific">Leptobrachium leishanense</name>
    <name type="common">Leishan spiny toad</name>
    <dbReference type="NCBI Taxonomy" id="445787"/>
    <lineage>
        <taxon>Eukaryota</taxon>
        <taxon>Metazoa</taxon>
        <taxon>Chordata</taxon>
        <taxon>Craniata</taxon>
        <taxon>Vertebrata</taxon>
        <taxon>Euteleostomi</taxon>
        <taxon>Amphibia</taxon>
        <taxon>Batrachia</taxon>
        <taxon>Anura</taxon>
        <taxon>Pelobatoidea</taxon>
        <taxon>Megophryidae</taxon>
        <taxon>Leptobrachium</taxon>
    </lineage>
</organism>
<evidence type="ECO:0000256" key="2">
    <source>
        <dbReference type="ARBA" id="ARBA00007894"/>
    </source>
</evidence>
<dbReference type="HAMAP" id="MF_00022">
    <property type="entry name" value="Glu_tRNA_synth_type1"/>
    <property type="match status" value="1"/>
</dbReference>
<comment type="similarity">
    <text evidence="2">Belongs to the class-I aminoacyl-tRNA synthetase family. Glutamate--tRNA ligase type 1 subfamily.</text>
</comment>
<evidence type="ECO:0000256" key="6">
    <source>
        <dbReference type="ARBA" id="ARBA00022840"/>
    </source>
</evidence>
<dbReference type="InterPro" id="IPR020751">
    <property type="entry name" value="aa-tRNA-synth_I_codon-bd_sub2"/>
</dbReference>
<dbReference type="Proteomes" id="UP000694569">
    <property type="component" value="Unplaced"/>
</dbReference>
<evidence type="ECO:0000259" key="18">
    <source>
        <dbReference type="Pfam" id="PF00749"/>
    </source>
</evidence>
<evidence type="ECO:0000256" key="8">
    <source>
        <dbReference type="ARBA" id="ARBA00023146"/>
    </source>
</evidence>
<keyword evidence="8 17" id="KW-0030">Aminoacyl-tRNA synthetase</keyword>
<dbReference type="InterPro" id="IPR014729">
    <property type="entry name" value="Rossmann-like_a/b/a_fold"/>
</dbReference>
<dbReference type="InterPro" id="IPR001412">
    <property type="entry name" value="aa-tRNA-synth_I_CS"/>
</dbReference>
<evidence type="ECO:0000256" key="16">
    <source>
        <dbReference type="ARBA" id="ARBA00047689"/>
    </source>
</evidence>
<evidence type="ECO:0000256" key="17">
    <source>
        <dbReference type="RuleBase" id="RU363037"/>
    </source>
</evidence>
<keyword evidence="6 17" id="KW-0067">ATP-binding</keyword>
<dbReference type="InterPro" id="IPR000924">
    <property type="entry name" value="Glu/Gln-tRNA-synth"/>
</dbReference>
<dbReference type="GO" id="GO:0008270">
    <property type="term" value="F:zinc ion binding"/>
    <property type="evidence" value="ECO:0007669"/>
    <property type="project" value="InterPro"/>
</dbReference>
<keyword evidence="4 17" id="KW-0436">Ligase</keyword>
<reference evidence="20" key="1">
    <citation type="submission" date="2025-08" db="UniProtKB">
        <authorList>
            <consortium name="Ensembl"/>
        </authorList>
    </citation>
    <scope>IDENTIFICATION</scope>
</reference>
<dbReference type="AlphaFoldDB" id="A0A8C5RAK4"/>
<comment type="catalytic activity">
    <reaction evidence="15">
        <text>tRNA(Glx) + L-glutamate + ATP = L-glutamyl-tRNA(Glx) + AMP + diphosphate</text>
        <dbReference type="Rhea" id="RHEA:18397"/>
        <dbReference type="Rhea" id="RHEA-COMP:9713"/>
        <dbReference type="Rhea" id="RHEA-COMP:9716"/>
        <dbReference type="ChEBI" id="CHEBI:29985"/>
        <dbReference type="ChEBI" id="CHEBI:30616"/>
        <dbReference type="ChEBI" id="CHEBI:33019"/>
        <dbReference type="ChEBI" id="CHEBI:78442"/>
        <dbReference type="ChEBI" id="CHEBI:78520"/>
        <dbReference type="ChEBI" id="CHEBI:456215"/>
        <dbReference type="EC" id="6.1.1.24"/>
    </reaction>
    <physiologicalReaction direction="left-to-right" evidence="15">
        <dbReference type="Rhea" id="RHEA:18398"/>
    </physiologicalReaction>
</comment>
<evidence type="ECO:0000256" key="13">
    <source>
        <dbReference type="ARBA" id="ARBA00044313"/>
    </source>
</evidence>
<dbReference type="InterPro" id="IPR020058">
    <property type="entry name" value="Glu/Gln-tRNA-synth_Ib_cat-dom"/>
</dbReference>
<evidence type="ECO:0000256" key="5">
    <source>
        <dbReference type="ARBA" id="ARBA00022741"/>
    </source>
</evidence>
<comment type="catalytic activity">
    <reaction evidence="16">
        <text>tRNA(Gln) + L-glutamate + ATP = L-glutamyl-tRNA(Gln) + AMP + diphosphate</text>
        <dbReference type="Rhea" id="RHEA:64612"/>
        <dbReference type="Rhea" id="RHEA-COMP:9662"/>
        <dbReference type="Rhea" id="RHEA-COMP:9684"/>
        <dbReference type="ChEBI" id="CHEBI:29985"/>
        <dbReference type="ChEBI" id="CHEBI:30616"/>
        <dbReference type="ChEBI" id="CHEBI:33019"/>
        <dbReference type="ChEBI" id="CHEBI:78442"/>
        <dbReference type="ChEBI" id="CHEBI:78520"/>
        <dbReference type="ChEBI" id="CHEBI:456215"/>
    </reaction>
    <physiologicalReaction direction="left-to-right" evidence="16">
        <dbReference type="Rhea" id="RHEA:64613"/>
    </physiologicalReaction>
</comment>
<name>A0A8C5RAK4_9ANUR</name>
<dbReference type="GeneTree" id="ENSGT00390000009759"/>
<dbReference type="GO" id="GO:0004818">
    <property type="term" value="F:glutamate-tRNA ligase activity"/>
    <property type="evidence" value="ECO:0007669"/>
    <property type="project" value="UniProtKB-EC"/>
</dbReference>
<reference evidence="20" key="2">
    <citation type="submission" date="2025-09" db="UniProtKB">
        <authorList>
            <consortium name="Ensembl"/>
        </authorList>
    </citation>
    <scope>IDENTIFICATION</scope>
</reference>
<dbReference type="NCBIfam" id="TIGR00464">
    <property type="entry name" value="gltX_bact"/>
    <property type="match status" value="1"/>
</dbReference>
<dbReference type="GO" id="GO:0050561">
    <property type="term" value="F:glutamate-tRNA(Gln) ligase activity"/>
    <property type="evidence" value="ECO:0007669"/>
    <property type="project" value="UniProtKB-EC"/>
</dbReference>
<dbReference type="GO" id="GO:0005524">
    <property type="term" value="F:ATP binding"/>
    <property type="evidence" value="ECO:0007669"/>
    <property type="project" value="UniProtKB-KW"/>
</dbReference>
<dbReference type="Pfam" id="PF19269">
    <property type="entry name" value="Anticodon_2"/>
    <property type="match status" value="1"/>
</dbReference>
<evidence type="ECO:0000256" key="1">
    <source>
        <dbReference type="ARBA" id="ARBA00004173"/>
    </source>
</evidence>
<dbReference type="EC" id="6.1.1.24" evidence="10"/>
<evidence type="ECO:0000259" key="19">
    <source>
        <dbReference type="Pfam" id="PF19269"/>
    </source>
</evidence>
<evidence type="ECO:0000256" key="14">
    <source>
        <dbReference type="ARBA" id="ARBA00047366"/>
    </source>
</evidence>
<evidence type="ECO:0000256" key="3">
    <source>
        <dbReference type="ARBA" id="ARBA00012835"/>
    </source>
</evidence>
<accession>A0A8C5RAK4</accession>
<dbReference type="SUPFAM" id="SSF52374">
    <property type="entry name" value="Nucleotidylyl transferase"/>
    <property type="match status" value="1"/>
</dbReference>
<dbReference type="Ensembl" id="ENSLLET00000049936.1">
    <property type="protein sequence ID" value="ENSLLEP00000048052.1"/>
    <property type="gene ID" value="ENSLLEG00000030320.1"/>
</dbReference>
<dbReference type="Gene3D" id="3.40.50.620">
    <property type="entry name" value="HUPs"/>
    <property type="match status" value="1"/>
</dbReference>
<dbReference type="PROSITE" id="PS00178">
    <property type="entry name" value="AA_TRNA_LIGASE_I"/>
    <property type="match status" value="1"/>
</dbReference>
<dbReference type="PANTHER" id="PTHR43311">
    <property type="entry name" value="GLUTAMATE--TRNA LIGASE"/>
    <property type="match status" value="1"/>
</dbReference>
<protein>
    <recommendedName>
        <fullName evidence="11">Nondiscriminating glutamyl-tRNA synthetase EARS2, mitochondrial</fullName>
        <ecNumber evidence="3">6.1.1.17</ecNumber>
        <ecNumber evidence="10">6.1.1.24</ecNumber>
    </recommendedName>
    <alternativeName>
        <fullName evidence="13">Glutamate--tRNA(Gln) ligase EARS2, mitochondrial</fullName>
    </alternativeName>
    <alternativeName>
        <fullName evidence="9">Glutamyl-tRNA synthetase</fullName>
    </alternativeName>
    <alternativeName>
        <fullName evidence="12">Mitochondrial glutamyl-tRNA synthetase</fullName>
    </alternativeName>
</protein>
<dbReference type="SUPFAM" id="SSF48163">
    <property type="entry name" value="An anticodon-binding domain of class I aminoacyl-tRNA synthetases"/>
    <property type="match status" value="1"/>
</dbReference>
<dbReference type="GO" id="GO:0000049">
    <property type="term" value="F:tRNA binding"/>
    <property type="evidence" value="ECO:0007669"/>
    <property type="project" value="InterPro"/>
</dbReference>
<evidence type="ECO:0000256" key="11">
    <source>
        <dbReference type="ARBA" id="ARBA00044142"/>
    </source>
</evidence>
<evidence type="ECO:0000256" key="15">
    <source>
        <dbReference type="ARBA" id="ARBA00047479"/>
    </source>
</evidence>
<feature type="domain" description="Glutamyl/glutaminyl-tRNA synthetase class Ib catalytic" evidence="18">
    <location>
        <begin position="58"/>
        <end position="373"/>
    </location>
</feature>
<dbReference type="Gene3D" id="1.10.10.350">
    <property type="match status" value="1"/>
</dbReference>
<dbReference type="GO" id="GO:0006424">
    <property type="term" value="P:glutamyl-tRNA aminoacylation"/>
    <property type="evidence" value="ECO:0007669"/>
    <property type="project" value="InterPro"/>
</dbReference>
<comment type="subcellular location">
    <subcellularLocation>
        <location evidence="1">Mitochondrion</location>
    </subcellularLocation>
</comment>
<keyword evidence="7 17" id="KW-0648">Protein biosynthesis</keyword>